<dbReference type="Pfam" id="PF07963">
    <property type="entry name" value="N_methyl"/>
    <property type="match status" value="1"/>
</dbReference>
<dbReference type="PATRIC" id="fig|1195763.3.peg.1902"/>
<dbReference type="STRING" id="1195763.ABT56_08955"/>
<accession>A0A0J1H301</accession>
<keyword evidence="1" id="KW-0812">Transmembrane</keyword>
<evidence type="ECO:0000256" key="1">
    <source>
        <dbReference type="SAM" id="Phobius"/>
    </source>
</evidence>
<protein>
    <recommendedName>
        <fullName evidence="4">MSHA biogenesis protein MshO</fullName>
    </recommendedName>
</protein>
<feature type="transmembrane region" description="Helical" evidence="1">
    <location>
        <begin position="12"/>
        <end position="34"/>
    </location>
</feature>
<organism evidence="2 3">
    <name type="scientific">Photobacterium aquae</name>
    <dbReference type="NCBI Taxonomy" id="1195763"/>
    <lineage>
        <taxon>Bacteria</taxon>
        <taxon>Pseudomonadati</taxon>
        <taxon>Pseudomonadota</taxon>
        <taxon>Gammaproteobacteria</taxon>
        <taxon>Vibrionales</taxon>
        <taxon>Vibrionaceae</taxon>
        <taxon>Photobacterium</taxon>
    </lineage>
</organism>
<keyword evidence="3" id="KW-1185">Reference proteome</keyword>
<evidence type="ECO:0008006" key="4">
    <source>
        <dbReference type="Google" id="ProtNLM"/>
    </source>
</evidence>
<dbReference type="AlphaFoldDB" id="A0A0J1H301"/>
<comment type="caution">
    <text evidence="2">The sequence shown here is derived from an EMBL/GenBank/DDBJ whole genome shotgun (WGS) entry which is preliminary data.</text>
</comment>
<sequence length="252" mass="27842">MARLLRRQRGFTLFEMVIALVVLGVIGLGIGAYLQLGVEGYVQTVSRDQHQLIARFALEKMSREIRHAAPNSLATRQSGQCLTFYPVRLSGFYLYEPSQQSLAVTPVLGSEADWLAIDGDSWAAVGLGSASQYDAKRDRVLGVAKTREPEVLNVQLAVPLQSRSPGKRFYTYRDKVSYCFESATHSLYRLVGDNAQPSTDTLIAQDVESVAFTASGAGMNSNGMAHIKMVLSDPQSRERYSYQHTVQVMNVL</sequence>
<proteinExistence type="predicted"/>
<name>A0A0J1H301_9GAMM</name>
<dbReference type="RefSeq" id="WP_047878540.1">
    <property type="nucleotide sequence ID" value="NZ_LDOT01000011.1"/>
</dbReference>
<gene>
    <name evidence="2" type="ORF">ABT56_08955</name>
</gene>
<dbReference type="Proteomes" id="UP000036097">
    <property type="component" value="Unassembled WGS sequence"/>
</dbReference>
<dbReference type="OrthoDB" id="9788802at2"/>
<dbReference type="EMBL" id="LDOT01000011">
    <property type="protein sequence ID" value="KLV06165.1"/>
    <property type="molecule type" value="Genomic_DNA"/>
</dbReference>
<dbReference type="InterPro" id="IPR012902">
    <property type="entry name" value="N_methyl_site"/>
</dbReference>
<evidence type="ECO:0000313" key="3">
    <source>
        <dbReference type="Proteomes" id="UP000036097"/>
    </source>
</evidence>
<dbReference type="NCBIfam" id="TIGR02532">
    <property type="entry name" value="IV_pilin_GFxxxE"/>
    <property type="match status" value="1"/>
</dbReference>
<keyword evidence="1" id="KW-1133">Transmembrane helix</keyword>
<evidence type="ECO:0000313" key="2">
    <source>
        <dbReference type="EMBL" id="KLV06165.1"/>
    </source>
</evidence>
<reference evidence="2 3" key="1">
    <citation type="submission" date="2015-05" db="EMBL/GenBank/DDBJ databases">
        <title>Photobacterium galathea sp. nov.</title>
        <authorList>
            <person name="Machado H."/>
            <person name="Gram L."/>
        </authorList>
    </citation>
    <scope>NUCLEOTIDE SEQUENCE [LARGE SCALE GENOMIC DNA]</scope>
    <source>
        <strain evidence="2 3">CGMCC 1.12159</strain>
    </source>
</reference>
<keyword evidence="1" id="KW-0472">Membrane</keyword>